<name>A0A6J4L5R8_9HYPH</name>
<gene>
    <name evidence="1" type="ORF">AVDCRST_MAG90-1047</name>
</gene>
<dbReference type="GO" id="GO:0044781">
    <property type="term" value="P:bacterial-type flagellum organization"/>
    <property type="evidence" value="ECO:0007669"/>
    <property type="project" value="InterPro"/>
</dbReference>
<keyword evidence="1" id="KW-0282">Flagellum</keyword>
<protein>
    <submittedName>
        <fullName evidence="1">Flagellar synthesis regulatory protein FlaF</fullName>
    </submittedName>
</protein>
<dbReference type="Pfam" id="PF07309">
    <property type="entry name" value="FlaF"/>
    <property type="match status" value="1"/>
</dbReference>
<proteinExistence type="predicted"/>
<sequence>MAQATHSPRELEAAILIRAAARLQAIRDDWAGKRPDLEDALTYNRKLWTILVSSATEAANPLPVAIKQNVANLGIFVFNHTIALISEPKPEGLAVLVSINRELAAGLRSQPQAAA</sequence>
<organism evidence="1">
    <name type="scientific">uncultured Microvirga sp</name>
    <dbReference type="NCBI Taxonomy" id="412392"/>
    <lineage>
        <taxon>Bacteria</taxon>
        <taxon>Pseudomonadati</taxon>
        <taxon>Pseudomonadota</taxon>
        <taxon>Alphaproteobacteria</taxon>
        <taxon>Hyphomicrobiales</taxon>
        <taxon>Methylobacteriaceae</taxon>
        <taxon>Microvirga</taxon>
        <taxon>environmental samples</taxon>
    </lineage>
</organism>
<keyword evidence="1" id="KW-0969">Cilium</keyword>
<dbReference type="NCBIfam" id="NF009435">
    <property type="entry name" value="PRK12794.1"/>
    <property type="match status" value="1"/>
</dbReference>
<evidence type="ECO:0000313" key="1">
    <source>
        <dbReference type="EMBL" id="CAA9322041.1"/>
    </source>
</evidence>
<reference evidence="1" key="1">
    <citation type="submission" date="2020-02" db="EMBL/GenBank/DDBJ databases">
        <authorList>
            <person name="Meier V. D."/>
        </authorList>
    </citation>
    <scope>NUCLEOTIDE SEQUENCE</scope>
    <source>
        <strain evidence="1">AVDCRST_MAG90</strain>
    </source>
</reference>
<dbReference type="AlphaFoldDB" id="A0A6J4L5R8"/>
<dbReference type="EMBL" id="CADCUC010000201">
    <property type="protein sequence ID" value="CAA9322041.1"/>
    <property type="molecule type" value="Genomic_DNA"/>
</dbReference>
<accession>A0A6J4L5R8</accession>
<dbReference type="InterPro" id="IPR010845">
    <property type="entry name" value="FlaF"/>
</dbReference>
<keyword evidence="1" id="KW-0966">Cell projection</keyword>